<dbReference type="AlphaFoldDB" id="A0A016TJL4"/>
<dbReference type="EMBL" id="JARK01001433">
    <property type="protein sequence ID" value="EYC02876.1"/>
    <property type="molecule type" value="Genomic_DNA"/>
</dbReference>
<gene>
    <name evidence="1" type="primary">Acey_s0097.g2991</name>
    <name evidence="1" type="ORF">Y032_0097g2991</name>
</gene>
<name>A0A016TJL4_9BILA</name>
<comment type="caution">
    <text evidence="1">The sequence shown here is derived from an EMBL/GenBank/DDBJ whole genome shotgun (WGS) entry which is preliminary data.</text>
</comment>
<organism evidence="1 2">
    <name type="scientific">Ancylostoma ceylanicum</name>
    <dbReference type="NCBI Taxonomy" id="53326"/>
    <lineage>
        <taxon>Eukaryota</taxon>
        <taxon>Metazoa</taxon>
        <taxon>Ecdysozoa</taxon>
        <taxon>Nematoda</taxon>
        <taxon>Chromadorea</taxon>
        <taxon>Rhabditida</taxon>
        <taxon>Rhabditina</taxon>
        <taxon>Rhabditomorpha</taxon>
        <taxon>Strongyloidea</taxon>
        <taxon>Ancylostomatidae</taxon>
        <taxon>Ancylostomatinae</taxon>
        <taxon>Ancylostoma</taxon>
    </lineage>
</organism>
<proteinExistence type="predicted"/>
<protein>
    <submittedName>
        <fullName evidence="1">Uncharacterized protein</fullName>
    </submittedName>
</protein>
<reference evidence="2" key="1">
    <citation type="journal article" date="2015" name="Nat. Genet.">
        <title>The genome and transcriptome of the zoonotic hookworm Ancylostoma ceylanicum identify infection-specific gene families.</title>
        <authorList>
            <person name="Schwarz E.M."/>
            <person name="Hu Y."/>
            <person name="Antoshechkin I."/>
            <person name="Miller M.M."/>
            <person name="Sternberg P.W."/>
            <person name="Aroian R.V."/>
        </authorList>
    </citation>
    <scope>NUCLEOTIDE SEQUENCE</scope>
    <source>
        <strain evidence="2">HY135</strain>
    </source>
</reference>
<evidence type="ECO:0000313" key="1">
    <source>
        <dbReference type="EMBL" id="EYC02876.1"/>
    </source>
</evidence>
<sequence length="127" mass="14253">MLNGGRHPGESKPLGFVNAVPLITSNRIRGYFREFWILPGNPEWMGRPACSLANFSRQGSFGLAGVTLLQEASTNPGTGRWDKFPCTRISTKDLVYLVMTLAVTLTNSKSYLMWYSSCRVRQECCRL</sequence>
<keyword evidence="2" id="KW-1185">Reference proteome</keyword>
<evidence type="ECO:0000313" key="2">
    <source>
        <dbReference type="Proteomes" id="UP000024635"/>
    </source>
</evidence>
<accession>A0A016TJL4</accession>
<dbReference type="Proteomes" id="UP000024635">
    <property type="component" value="Unassembled WGS sequence"/>
</dbReference>